<dbReference type="EMBL" id="VDEP01000506">
    <property type="protein sequence ID" value="KAA1068149.1"/>
    <property type="molecule type" value="Genomic_DNA"/>
</dbReference>
<dbReference type="SUPFAM" id="SSF50978">
    <property type="entry name" value="WD40 repeat-like"/>
    <property type="match status" value="1"/>
</dbReference>
<evidence type="ECO:0000256" key="1">
    <source>
        <dbReference type="PROSITE-ProRule" id="PRU00221"/>
    </source>
</evidence>
<dbReference type="AlphaFoldDB" id="A0A5B0LVU7"/>
<keyword evidence="1" id="KW-0853">WD repeat</keyword>
<gene>
    <name evidence="3" type="primary">CIA1_2</name>
    <name evidence="3" type="ORF">PGTUg99_021621</name>
</gene>
<reference evidence="3 4" key="1">
    <citation type="submission" date="2019-05" db="EMBL/GenBank/DDBJ databases">
        <title>Emergence of the Ug99 lineage of the wheat stem rust pathogen through somatic hybridization.</title>
        <authorList>
            <person name="Li F."/>
            <person name="Upadhyaya N.M."/>
            <person name="Sperschneider J."/>
            <person name="Matny O."/>
            <person name="Nguyen-Phuc H."/>
            <person name="Mago R."/>
            <person name="Raley C."/>
            <person name="Miller M.E."/>
            <person name="Silverstein K.A.T."/>
            <person name="Henningsen E."/>
            <person name="Hirsch C.D."/>
            <person name="Visser B."/>
            <person name="Pretorius Z.A."/>
            <person name="Steffenson B.J."/>
            <person name="Schwessinger B."/>
            <person name="Dodds P.N."/>
            <person name="Figueroa M."/>
        </authorList>
    </citation>
    <scope>NUCLEOTIDE SEQUENCE [LARGE SCALE GENOMIC DNA]</scope>
    <source>
        <strain evidence="3 4">Ug99</strain>
    </source>
</reference>
<dbReference type="PROSITE" id="PS50082">
    <property type="entry name" value="WD_REPEATS_2"/>
    <property type="match status" value="1"/>
</dbReference>
<name>A0A5B0LVU7_PUCGR</name>
<proteinExistence type="predicted"/>
<feature type="compositionally biased region" description="Polar residues" evidence="2">
    <location>
        <begin position="1"/>
        <end position="15"/>
    </location>
</feature>
<feature type="region of interest" description="Disordered" evidence="2">
    <location>
        <begin position="119"/>
        <end position="139"/>
    </location>
</feature>
<feature type="repeat" description="WD" evidence="1">
    <location>
        <begin position="32"/>
        <end position="64"/>
    </location>
</feature>
<accession>A0A5B0LVU7</accession>
<dbReference type="InterPro" id="IPR015943">
    <property type="entry name" value="WD40/YVTN_repeat-like_dom_sf"/>
</dbReference>
<evidence type="ECO:0000313" key="4">
    <source>
        <dbReference type="Proteomes" id="UP000325313"/>
    </source>
</evidence>
<feature type="region of interest" description="Disordered" evidence="2">
    <location>
        <begin position="1"/>
        <end position="22"/>
    </location>
</feature>
<dbReference type="Proteomes" id="UP000325313">
    <property type="component" value="Unassembled WGS sequence"/>
</dbReference>
<protein>
    <submittedName>
        <fullName evidence="3">Cytosolic iron-sulfur protein assembly protein</fullName>
    </submittedName>
</protein>
<dbReference type="Gene3D" id="2.130.10.10">
    <property type="entry name" value="YVTN repeat-like/Quinoprotein amine dehydrogenase"/>
    <property type="match status" value="1"/>
</dbReference>
<evidence type="ECO:0000313" key="3">
    <source>
        <dbReference type="EMBL" id="KAA1068149.1"/>
    </source>
</evidence>
<dbReference type="SMART" id="SM00320">
    <property type="entry name" value="WD40"/>
    <property type="match status" value="1"/>
</dbReference>
<dbReference type="InterPro" id="IPR036322">
    <property type="entry name" value="WD40_repeat_dom_sf"/>
</dbReference>
<dbReference type="Pfam" id="PF00400">
    <property type="entry name" value="WD40"/>
    <property type="match status" value="1"/>
</dbReference>
<organism evidence="3 4">
    <name type="scientific">Puccinia graminis f. sp. tritici</name>
    <dbReference type="NCBI Taxonomy" id="56615"/>
    <lineage>
        <taxon>Eukaryota</taxon>
        <taxon>Fungi</taxon>
        <taxon>Dikarya</taxon>
        <taxon>Basidiomycota</taxon>
        <taxon>Pucciniomycotina</taxon>
        <taxon>Pucciniomycetes</taxon>
        <taxon>Pucciniales</taxon>
        <taxon>Pucciniaceae</taxon>
        <taxon>Puccinia</taxon>
    </lineage>
</organism>
<dbReference type="InterPro" id="IPR001680">
    <property type="entry name" value="WD40_rpt"/>
</dbReference>
<comment type="caution">
    <text evidence="3">The sequence shown here is derived from an EMBL/GenBank/DDBJ whole genome shotgun (WGS) entry which is preliminary data.</text>
</comment>
<sequence length="139" mass="15737">MSQPTSPSNPASTHTEAQDEGKQTTIELVQVLQGHSDRAWSVAWHLTRPILASSSTDKQLRLYQYHLRPNPLDATTPELEFQYIDSIPSAHTRTRRFGPITISIEDSIKPMLWTRKTNQEELDRPSLMASKRAKRAGSV</sequence>
<evidence type="ECO:0000256" key="2">
    <source>
        <dbReference type="SAM" id="MobiDB-lite"/>
    </source>
</evidence>